<feature type="transmembrane region" description="Helical" evidence="6">
    <location>
        <begin position="57"/>
        <end position="77"/>
    </location>
</feature>
<feature type="transmembrane region" description="Helical" evidence="6">
    <location>
        <begin position="117"/>
        <end position="139"/>
    </location>
</feature>
<reference evidence="8" key="1">
    <citation type="submission" date="2016-10" db="EMBL/GenBank/DDBJ databases">
        <authorList>
            <person name="Varghese N."/>
        </authorList>
    </citation>
    <scope>NUCLEOTIDE SEQUENCE [LARGE SCALE GENOMIC DNA]</scope>
    <source>
        <strain evidence="8">DSM 45096 / BCRC 16803 / CGMCC 4.1857 / CIP 109030 / JCM 12277 / KCTC 19219 / NBRC 100920 / 33214</strain>
    </source>
</reference>
<evidence type="ECO:0000256" key="4">
    <source>
        <dbReference type="ARBA" id="ARBA00022989"/>
    </source>
</evidence>
<dbReference type="CDD" id="cd06173">
    <property type="entry name" value="MFS_MefA_like"/>
    <property type="match status" value="1"/>
</dbReference>
<feature type="transmembrane region" description="Helical" evidence="6">
    <location>
        <begin position="235"/>
        <end position="256"/>
    </location>
</feature>
<dbReference type="EMBL" id="FOAZ01000015">
    <property type="protein sequence ID" value="SEL93742.1"/>
    <property type="molecule type" value="Genomic_DNA"/>
</dbReference>
<protein>
    <submittedName>
        <fullName evidence="7">Major Facilitator Superfamily protein</fullName>
    </submittedName>
</protein>
<feature type="transmembrane region" description="Helical" evidence="6">
    <location>
        <begin position="268"/>
        <end position="289"/>
    </location>
</feature>
<dbReference type="SUPFAM" id="SSF103473">
    <property type="entry name" value="MFS general substrate transporter"/>
    <property type="match status" value="1"/>
</dbReference>
<accession>A0A1H7U9P9</accession>
<keyword evidence="4 6" id="KW-1133">Transmembrane helix</keyword>
<dbReference type="PANTHER" id="PTHR23513:SF11">
    <property type="entry name" value="STAPHYLOFERRIN A TRANSPORTER"/>
    <property type="match status" value="1"/>
</dbReference>
<dbReference type="AlphaFoldDB" id="A0A1H7U9P9"/>
<evidence type="ECO:0000256" key="1">
    <source>
        <dbReference type="ARBA" id="ARBA00004651"/>
    </source>
</evidence>
<feature type="transmembrane region" description="Helical" evidence="6">
    <location>
        <begin position="26"/>
        <end position="45"/>
    </location>
</feature>
<feature type="transmembrane region" description="Helical" evidence="6">
    <location>
        <begin position="325"/>
        <end position="344"/>
    </location>
</feature>
<keyword evidence="8" id="KW-1185">Reference proteome</keyword>
<sequence>MASVGLAFAVLATGRGADALGLVMTARILPLVLVLLAGGTAADRFGSRRVMLAADLLRCAAQGTFGLLVLGGVRALAPMLVLAALAGIGEAGFGPGQSALVPALVRPDALVRANATLALVRSGATILGPVLAGAVLAAAGHAGRGGRTGPAAVLLVDAATFAVSALALRGLVLPAPSAASRSSTFLADLRAGWGEFRARTWLWATTVHLALFNLLLWAPYLVLGPLLAARDLGGPGAWGAVMAGYGAGALLGALLLRTWRPARPLPTGVAATALFAASPAAFSLAAPLAVVCGGAVLSGVASSMCVTLLGSVSQQRVPPELRGRMGAFGSVGSFVLGPVGLAAAGPVAAAVGARTVLAAGALWLLAATAAVYALPAVRRGPHA</sequence>
<keyword evidence="5 6" id="KW-0472">Membrane</keyword>
<feature type="transmembrane region" description="Helical" evidence="6">
    <location>
        <begin position="200"/>
        <end position="223"/>
    </location>
</feature>
<dbReference type="eggNOG" id="COG2814">
    <property type="taxonomic scope" value="Bacteria"/>
</dbReference>
<keyword evidence="2" id="KW-1003">Cell membrane</keyword>
<evidence type="ECO:0000256" key="3">
    <source>
        <dbReference type="ARBA" id="ARBA00022692"/>
    </source>
</evidence>
<dbReference type="Gene3D" id="1.20.1250.20">
    <property type="entry name" value="MFS general substrate transporter like domains"/>
    <property type="match status" value="1"/>
</dbReference>
<dbReference type="InterPro" id="IPR036259">
    <property type="entry name" value="MFS_trans_sf"/>
</dbReference>
<evidence type="ECO:0000256" key="5">
    <source>
        <dbReference type="ARBA" id="ARBA00023136"/>
    </source>
</evidence>
<feature type="transmembrane region" description="Helical" evidence="6">
    <location>
        <begin position="356"/>
        <end position="377"/>
    </location>
</feature>
<proteinExistence type="predicted"/>
<keyword evidence="3 6" id="KW-0812">Transmembrane</keyword>
<organism evidence="7 8">
    <name type="scientific">Streptacidiphilus jiangxiensis</name>
    <dbReference type="NCBI Taxonomy" id="235985"/>
    <lineage>
        <taxon>Bacteria</taxon>
        <taxon>Bacillati</taxon>
        <taxon>Actinomycetota</taxon>
        <taxon>Actinomycetes</taxon>
        <taxon>Kitasatosporales</taxon>
        <taxon>Streptomycetaceae</taxon>
        <taxon>Streptacidiphilus</taxon>
    </lineage>
</organism>
<evidence type="ECO:0000313" key="7">
    <source>
        <dbReference type="EMBL" id="SEL93742.1"/>
    </source>
</evidence>
<dbReference type="Proteomes" id="UP000183015">
    <property type="component" value="Unassembled WGS sequence"/>
</dbReference>
<dbReference type="GO" id="GO:0005886">
    <property type="term" value="C:plasma membrane"/>
    <property type="evidence" value="ECO:0007669"/>
    <property type="project" value="UniProtKB-SubCell"/>
</dbReference>
<dbReference type="STRING" id="235985.SAMN05414137_115162"/>
<name>A0A1H7U9P9_STRJI</name>
<evidence type="ECO:0000256" key="6">
    <source>
        <dbReference type="SAM" id="Phobius"/>
    </source>
</evidence>
<feature type="transmembrane region" description="Helical" evidence="6">
    <location>
        <begin position="295"/>
        <end position="313"/>
    </location>
</feature>
<gene>
    <name evidence="7" type="ORF">SAMN05414137_115162</name>
</gene>
<dbReference type="InterPro" id="IPR011701">
    <property type="entry name" value="MFS"/>
</dbReference>
<comment type="subcellular location">
    <subcellularLocation>
        <location evidence="1">Cell membrane</location>
        <topology evidence="1">Multi-pass membrane protein</topology>
    </subcellularLocation>
</comment>
<dbReference type="GO" id="GO:0022857">
    <property type="term" value="F:transmembrane transporter activity"/>
    <property type="evidence" value="ECO:0007669"/>
    <property type="project" value="InterPro"/>
</dbReference>
<evidence type="ECO:0000256" key="2">
    <source>
        <dbReference type="ARBA" id="ARBA00022475"/>
    </source>
</evidence>
<dbReference type="PANTHER" id="PTHR23513">
    <property type="entry name" value="INTEGRAL MEMBRANE EFFLUX PROTEIN-RELATED"/>
    <property type="match status" value="1"/>
</dbReference>
<evidence type="ECO:0000313" key="8">
    <source>
        <dbReference type="Proteomes" id="UP000183015"/>
    </source>
</evidence>
<dbReference type="Pfam" id="PF07690">
    <property type="entry name" value="MFS_1"/>
    <property type="match status" value="1"/>
</dbReference>